<dbReference type="Proteomes" id="UP000034676">
    <property type="component" value="Unassembled WGS sequence"/>
</dbReference>
<dbReference type="AlphaFoldDB" id="A0A0G0XU72"/>
<evidence type="ECO:0000313" key="1">
    <source>
        <dbReference type="EMBL" id="KKR91457.1"/>
    </source>
</evidence>
<dbReference type="InterPro" id="IPR043148">
    <property type="entry name" value="TagF_C"/>
</dbReference>
<dbReference type="Pfam" id="PF04464">
    <property type="entry name" value="Glyphos_transf"/>
    <property type="match status" value="1"/>
</dbReference>
<evidence type="ECO:0000313" key="2">
    <source>
        <dbReference type="Proteomes" id="UP000034676"/>
    </source>
</evidence>
<accession>A0A0G0XU72</accession>
<name>A0A0G0XU72_9BACT</name>
<reference evidence="1 2" key="1">
    <citation type="journal article" date="2015" name="Nature">
        <title>rRNA introns, odd ribosomes, and small enigmatic genomes across a large radiation of phyla.</title>
        <authorList>
            <person name="Brown C.T."/>
            <person name="Hug L.A."/>
            <person name="Thomas B.C."/>
            <person name="Sharon I."/>
            <person name="Castelle C.J."/>
            <person name="Singh A."/>
            <person name="Wilkins M.J."/>
            <person name="Williams K.H."/>
            <person name="Banfield J.F."/>
        </authorList>
    </citation>
    <scope>NUCLEOTIDE SEQUENCE [LARGE SCALE GENOMIC DNA]</scope>
</reference>
<comment type="caution">
    <text evidence="1">The sequence shown here is derived from an EMBL/GenBank/DDBJ whole genome shotgun (WGS) entry which is preliminary data.</text>
</comment>
<proteinExistence type="predicted"/>
<dbReference type="GO" id="GO:0016020">
    <property type="term" value="C:membrane"/>
    <property type="evidence" value="ECO:0007669"/>
    <property type="project" value="InterPro"/>
</dbReference>
<dbReference type="EMBL" id="LCAO01000011">
    <property type="protein sequence ID" value="KKR91457.1"/>
    <property type="molecule type" value="Genomic_DNA"/>
</dbReference>
<gene>
    <name evidence="1" type="ORF">UU42_C0011G0003</name>
</gene>
<sequence>MKPIVFLSNFHPLLTRNILNSGVLESLSSESSRVIIFVFKKHENHFKKIYQNNNIIVEGIDIDYFIKGPKNRLFSRISDWLLDTNVRKFRKLENLERTGNRARYYFSRIFTWFFGKIRPFKKLVRFLDYHLNNPKLLEPYFKKYNPDIVFATDLFAEYDVLFLKNSRSFGVKNAAMVRSWDNTSSVGYARFAPDKLIVHNEIGKEEMSRYHDISGKIIQACGIPQFEQYLKMKPSSREEFYNRIGADINKRLVLFAPAGKFFIDTDWQTCQILKDLYYENKIPQDIQFLIRLHPFNAVDLSQVEPDSNFIVDITGPAKSEAGVAAKVVGELDDSFYQHIFDSLYYSSLIINAISSIIVDAAALDKPLITVNFNGWEKNVPTLKSLKRWRLEENQISWMRIGMTPLVNNKEELALWINNYLKDPTLHQDKRKNFKDIYCGKFDGKSAERIASFVLS</sequence>
<dbReference type="InterPro" id="IPR007554">
    <property type="entry name" value="Glycerophosphate_synth"/>
</dbReference>
<protein>
    <submittedName>
        <fullName evidence="1">Uncharacterized protein</fullName>
    </submittedName>
</protein>
<dbReference type="SUPFAM" id="SSF53756">
    <property type="entry name" value="UDP-Glycosyltransferase/glycogen phosphorylase"/>
    <property type="match status" value="1"/>
</dbReference>
<dbReference type="Gene3D" id="3.40.50.12580">
    <property type="match status" value="1"/>
</dbReference>
<organism evidence="1 2">
    <name type="scientific">Candidatus Woesebacteria bacterium GW2011_GWA1_41_13b</name>
    <dbReference type="NCBI Taxonomy" id="1618555"/>
    <lineage>
        <taxon>Bacteria</taxon>
        <taxon>Candidatus Woeseibacteriota</taxon>
    </lineage>
</organism>
<dbReference type="GO" id="GO:0047355">
    <property type="term" value="F:CDP-glycerol glycerophosphotransferase activity"/>
    <property type="evidence" value="ECO:0007669"/>
    <property type="project" value="InterPro"/>
</dbReference>